<dbReference type="OrthoDB" id="3057665at2759"/>
<feature type="signal peptide" evidence="1">
    <location>
        <begin position="1"/>
        <end position="17"/>
    </location>
</feature>
<reference evidence="2 3" key="1">
    <citation type="submission" date="2020-01" db="EMBL/GenBank/DDBJ databases">
        <authorList>
            <person name="Gupta K D."/>
        </authorList>
    </citation>
    <scope>NUCLEOTIDE SEQUENCE [LARGE SCALE GENOMIC DNA]</scope>
</reference>
<name>A0A8S0XFF1_CYCAE</name>
<evidence type="ECO:0000313" key="3">
    <source>
        <dbReference type="Proteomes" id="UP000467700"/>
    </source>
</evidence>
<comment type="caution">
    <text evidence="2">The sequence shown here is derived from an EMBL/GenBank/DDBJ whole genome shotgun (WGS) entry which is preliminary data.</text>
</comment>
<organism evidence="2 3">
    <name type="scientific">Cyclocybe aegerita</name>
    <name type="common">Black poplar mushroom</name>
    <name type="synonym">Agrocybe aegerita</name>
    <dbReference type="NCBI Taxonomy" id="1973307"/>
    <lineage>
        <taxon>Eukaryota</taxon>
        <taxon>Fungi</taxon>
        <taxon>Dikarya</taxon>
        <taxon>Basidiomycota</taxon>
        <taxon>Agaricomycotina</taxon>
        <taxon>Agaricomycetes</taxon>
        <taxon>Agaricomycetidae</taxon>
        <taxon>Agaricales</taxon>
        <taxon>Agaricineae</taxon>
        <taxon>Bolbitiaceae</taxon>
        <taxon>Cyclocybe</taxon>
    </lineage>
</organism>
<evidence type="ECO:0000256" key="1">
    <source>
        <dbReference type="SAM" id="SignalP"/>
    </source>
</evidence>
<feature type="chain" id="PRO_5035840852" description="Fibronectin type-III domain-containing protein" evidence="1">
    <location>
        <begin position="18"/>
        <end position="135"/>
    </location>
</feature>
<dbReference type="Proteomes" id="UP000467700">
    <property type="component" value="Unassembled WGS sequence"/>
</dbReference>
<proteinExistence type="predicted"/>
<evidence type="ECO:0000313" key="2">
    <source>
        <dbReference type="EMBL" id="CAA7260899.1"/>
    </source>
</evidence>
<dbReference type="EMBL" id="CACVBS010000031">
    <property type="protein sequence ID" value="CAA7260899.1"/>
    <property type="molecule type" value="Genomic_DNA"/>
</dbReference>
<keyword evidence="3" id="KW-1185">Reference proteome</keyword>
<evidence type="ECO:0008006" key="4">
    <source>
        <dbReference type="Google" id="ProtNLM"/>
    </source>
</evidence>
<dbReference type="AlphaFoldDB" id="A0A8S0XFF1"/>
<protein>
    <recommendedName>
        <fullName evidence="4">Fibronectin type-III domain-containing protein</fullName>
    </recommendedName>
</protein>
<keyword evidence="1" id="KW-0732">Signal</keyword>
<sequence length="135" mass="14445">MFRSSLILVAFATIAASIKLHAPVPGPGFNQLETDGAATISWDAEAGDPPFISLEIQNDVTLDSFEFARNVRVDSGSVTGILDEVPGGDAYYFQAVNAHNVLDVYATGEKFTVVGEIPPITYVPLPLYLMSIALI</sequence>
<gene>
    <name evidence="2" type="ORF">AAE3_LOCUS3128</name>
</gene>
<accession>A0A8S0XFF1</accession>